<dbReference type="RefSeq" id="XP_043182664.1">
    <property type="nucleotide sequence ID" value="XM_043329830.1"/>
</dbReference>
<protein>
    <submittedName>
        <fullName evidence="1">Uncharacterized protein</fullName>
    </submittedName>
</protein>
<organism evidence="1 2">
    <name type="scientific">Rhizoctonia solani</name>
    <dbReference type="NCBI Taxonomy" id="456999"/>
    <lineage>
        <taxon>Eukaryota</taxon>
        <taxon>Fungi</taxon>
        <taxon>Dikarya</taxon>
        <taxon>Basidiomycota</taxon>
        <taxon>Agaricomycotina</taxon>
        <taxon>Agaricomycetes</taxon>
        <taxon>Cantharellales</taxon>
        <taxon>Ceratobasidiaceae</taxon>
        <taxon>Rhizoctonia</taxon>
    </lineage>
</organism>
<reference evidence="1" key="1">
    <citation type="submission" date="2020-05" db="EMBL/GenBank/DDBJ databases">
        <title>Evolutionary and genomic comparisons of hybrid uninucleate and nonhybrid Rhizoctonia fungi.</title>
        <authorList>
            <person name="Li C."/>
            <person name="Chen X."/>
        </authorList>
    </citation>
    <scope>NUCLEOTIDE SEQUENCE</scope>
    <source>
        <strain evidence="1">AG-1 IA</strain>
    </source>
</reference>
<dbReference type="GeneID" id="67032293"/>
<dbReference type="KEGG" id="rsx:RhiXN_10014"/>
<proteinExistence type="predicted"/>
<gene>
    <name evidence="1" type="ORF">RhiXN_10014</name>
</gene>
<dbReference type="EMBL" id="CP059665">
    <property type="protein sequence ID" value="QRW22427.1"/>
    <property type="molecule type" value="Genomic_DNA"/>
</dbReference>
<name>A0A8H8P2F5_9AGAM</name>
<evidence type="ECO:0000313" key="1">
    <source>
        <dbReference type="EMBL" id="QRW22427.1"/>
    </source>
</evidence>
<dbReference type="AlphaFoldDB" id="A0A8H8P2F5"/>
<dbReference type="Proteomes" id="UP000650533">
    <property type="component" value="Chromosome 8"/>
</dbReference>
<accession>A0A8H8P2F5</accession>
<evidence type="ECO:0000313" key="2">
    <source>
        <dbReference type="Proteomes" id="UP000650533"/>
    </source>
</evidence>
<sequence>MKLDVPICALASPYRGKNDLQLSGSVPVATQGSGLRETWIYKLEPARCSTLRSEVSVCSWSTGFAMYHTLYFVTLLACLSGIVSGISAPRAEAKSTTCKLQVLQSSTPRGYISSKRNESGEYGILTNSSTEAIEVTFTPKNTSTQMDLSVTGANVNTPALGAIVGFFNEGDDLKAGSYHYAYIGLTSRTPSGAVPQTAVNSFDQVQNYNRKIESAIWSFNSSTKSVTPQWVNTDRSTPQNILLYVDKQNVLIITGDKGKFGETFKEEFEAQGATPVEVFEPPLHSHSLTHSHSFTEILLNMRFSLFCAAVVAFCPIAVSSQSTNLWDLIGFGTRPSQTTCRIRVYQGTKPLGYLSSQRNSYGEYGTLQDTTVGALSVTFSVSRNNPNQLNLKVGGASADMPMLGGIVGFTTTNDNLVSGSHHYAYIGLTSQTASGSTPVQGVNSFDKVQNFERKVQSAIWTYDSGKKQLAPQWVNADRTMAGNYLLHVADEKALVLTADKTEFQKVMNVTFSEVALGCVA</sequence>